<comment type="caution">
    <text evidence="1">The sequence shown here is derived from an EMBL/GenBank/DDBJ whole genome shotgun (WGS) entry which is preliminary data.</text>
</comment>
<keyword evidence="2" id="KW-1185">Reference proteome</keyword>
<protein>
    <submittedName>
        <fullName evidence="1">Uncharacterized protein</fullName>
    </submittedName>
</protein>
<proteinExistence type="predicted"/>
<accession>A0ABP5A6X8</accession>
<reference evidence="2" key="1">
    <citation type="journal article" date="2019" name="Int. J. Syst. Evol. Microbiol.">
        <title>The Global Catalogue of Microorganisms (GCM) 10K type strain sequencing project: providing services to taxonomists for standard genome sequencing and annotation.</title>
        <authorList>
            <consortium name="The Broad Institute Genomics Platform"/>
            <consortium name="The Broad Institute Genome Sequencing Center for Infectious Disease"/>
            <person name="Wu L."/>
            <person name="Ma J."/>
        </authorList>
    </citation>
    <scope>NUCLEOTIDE SEQUENCE [LARGE SCALE GENOMIC DNA]</scope>
    <source>
        <strain evidence="2">JCM 13316</strain>
    </source>
</reference>
<gene>
    <name evidence="1" type="ORF">GCM10009688_04320</name>
</gene>
<sequence>MEELPAAQLLLAGPRGRELCLDLARSILPEQQGFSCGSSAPQPGGITPESRRVLQALGALPQRPGITVAQVLQSLDRVVKGASYWQPPSDIARVLAEPESRNLLLPVAIAVVRARPQWWLAPGALTQHYVQWIASTTVPGTDPPSLTGSAAGLQRWRESIAAEEGNTPLVANWTGRWWSVPALSDVPATTPAIPGNGPAGLRLVEDPLPWTAARTYPLKAAEGARIYEIREARSWQNLVSAYPLEVTRSRGRSWAVSSGDAEADTWLWAIPDWQAVARDYDGVHLSVAGYLRTAGSVLDAAGVKTMLAGWAPAETWWLNDVLTPAGEPVNWTAAPGGQGWQLQAAAAS</sequence>
<evidence type="ECO:0000313" key="2">
    <source>
        <dbReference type="Proteomes" id="UP001500784"/>
    </source>
</evidence>
<dbReference type="EMBL" id="BAAALV010000001">
    <property type="protein sequence ID" value="GAA1903422.1"/>
    <property type="molecule type" value="Genomic_DNA"/>
</dbReference>
<evidence type="ECO:0000313" key="1">
    <source>
        <dbReference type="EMBL" id="GAA1903422.1"/>
    </source>
</evidence>
<organism evidence="1 2">
    <name type="scientific">Arthrobacter gandavensis</name>
    <dbReference type="NCBI Taxonomy" id="169960"/>
    <lineage>
        <taxon>Bacteria</taxon>
        <taxon>Bacillati</taxon>
        <taxon>Actinomycetota</taxon>
        <taxon>Actinomycetes</taxon>
        <taxon>Micrococcales</taxon>
        <taxon>Micrococcaceae</taxon>
        <taxon>Arthrobacter</taxon>
    </lineage>
</organism>
<name>A0ABP5A6X8_9MICC</name>
<dbReference type="Proteomes" id="UP001500784">
    <property type="component" value="Unassembled WGS sequence"/>
</dbReference>
<dbReference type="RefSeq" id="WP_152227644.1">
    <property type="nucleotide sequence ID" value="NZ_BAAALV010000001.1"/>
</dbReference>